<dbReference type="Proteomes" id="UP000644507">
    <property type="component" value="Unassembled WGS sequence"/>
</dbReference>
<evidence type="ECO:0008006" key="4">
    <source>
        <dbReference type="Google" id="ProtNLM"/>
    </source>
</evidence>
<dbReference type="Gene3D" id="3.90.1720.10">
    <property type="entry name" value="endopeptidase domain like (from Nostoc punctiforme)"/>
    <property type="match status" value="1"/>
</dbReference>
<gene>
    <name evidence="2" type="ORF">GCM10007100_03250</name>
</gene>
<accession>A0A918WFN1</accession>
<reference evidence="2" key="1">
    <citation type="journal article" date="2014" name="Int. J. Syst. Evol. Microbiol.">
        <title>Complete genome sequence of Corynebacterium casei LMG S-19264T (=DSM 44701T), isolated from a smear-ripened cheese.</title>
        <authorList>
            <consortium name="US DOE Joint Genome Institute (JGI-PGF)"/>
            <person name="Walter F."/>
            <person name="Albersmeier A."/>
            <person name="Kalinowski J."/>
            <person name="Ruckert C."/>
        </authorList>
    </citation>
    <scope>NUCLEOTIDE SEQUENCE</scope>
    <source>
        <strain evidence="2">KCTC 12988</strain>
    </source>
</reference>
<feature type="region of interest" description="Disordered" evidence="1">
    <location>
        <begin position="109"/>
        <end position="139"/>
    </location>
</feature>
<sequence length="139" mass="14983">MRSVNLKKNGEARAPLIAPKEVKLAVAAANRLLDKPYKYGGGHAVLNDSGYDCSGATSYVLREAGLLQGQLTSNGFFNYGKKGKGKWITIYVRNGHAFMVIGGLRFDTGGSGGNGESGPRWKPQPRRVDGHAMRHPRGL</sequence>
<protein>
    <recommendedName>
        <fullName evidence="4">NlpC/P60 domain-containing protein</fullName>
    </recommendedName>
</protein>
<reference evidence="2" key="2">
    <citation type="submission" date="2020-09" db="EMBL/GenBank/DDBJ databases">
        <authorList>
            <person name="Sun Q."/>
            <person name="Kim S."/>
        </authorList>
    </citation>
    <scope>NUCLEOTIDE SEQUENCE</scope>
    <source>
        <strain evidence="2">KCTC 12988</strain>
    </source>
</reference>
<dbReference type="AlphaFoldDB" id="A0A918WFN1"/>
<evidence type="ECO:0000256" key="1">
    <source>
        <dbReference type="SAM" id="MobiDB-lite"/>
    </source>
</evidence>
<evidence type="ECO:0000313" key="2">
    <source>
        <dbReference type="EMBL" id="GHC41758.1"/>
    </source>
</evidence>
<comment type="caution">
    <text evidence="2">The sequence shown here is derived from an EMBL/GenBank/DDBJ whole genome shotgun (WGS) entry which is preliminary data.</text>
</comment>
<name>A0A918WFN1_9BACT</name>
<organism evidence="2 3">
    <name type="scientific">Roseibacillus persicicus</name>
    <dbReference type="NCBI Taxonomy" id="454148"/>
    <lineage>
        <taxon>Bacteria</taxon>
        <taxon>Pseudomonadati</taxon>
        <taxon>Verrucomicrobiota</taxon>
        <taxon>Verrucomicrobiia</taxon>
        <taxon>Verrucomicrobiales</taxon>
        <taxon>Verrucomicrobiaceae</taxon>
        <taxon>Roseibacillus</taxon>
    </lineage>
</organism>
<evidence type="ECO:0000313" key="3">
    <source>
        <dbReference type="Proteomes" id="UP000644507"/>
    </source>
</evidence>
<proteinExistence type="predicted"/>
<dbReference type="InterPro" id="IPR038765">
    <property type="entry name" value="Papain-like_cys_pep_sf"/>
</dbReference>
<keyword evidence="3" id="KW-1185">Reference proteome</keyword>
<dbReference type="EMBL" id="BMXI01000001">
    <property type="protein sequence ID" value="GHC41758.1"/>
    <property type="molecule type" value="Genomic_DNA"/>
</dbReference>
<dbReference type="SUPFAM" id="SSF54001">
    <property type="entry name" value="Cysteine proteinases"/>
    <property type="match status" value="1"/>
</dbReference>